<evidence type="ECO:0000256" key="2">
    <source>
        <dbReference type="ARBA" id="ARBA00022642"/>
    </source>
</evidence>
<dbReference type="PANTHER" id="PTHR11080:SF2">
    <property type="entry name" value="LD05707P"/>
    <property type="match status" value="1"/>
</dbReference>
<dbReference type="Pfam" id="PF00857">
    <property type="entry name" value="Isochorismatase"/>
    <property type="match status" value="1"/>
</dbReference>
<sequence>MIYPPQEELRHRSALIIVDVQNDFCPGGNLAVPDGDAVVSKINNAITYFDIVVASQDWHPQDHCSFDTQGGKWPEHCIAGTSGANLHAVLDTARITHIVRKAYKKDQDAYSAFDGTGLAEMLRALGITEVFVCGLALDYCVKATALDARKAGFNTWYILNACRGVAKNTSEQAEREMQGVGIKPEFVRGPVS</sequence>
<dbReference type="AlphaFoldDB" id="A0A1G2PH41"/>
<dbReference type="InterPro" id="IPR000868">
    <property type="entry name" value="Isochorismatase-like_dom"/>
</dbReference>
<dbReference type="SUPFAM" id="SSF52499">
    <property type="entry name" value="Isochorismatase-like hydrolases"/>
    <property type="match status" value="1"/>
</dbReference>
<feature type="domain" description="Isochorismatase-like" evidence="8">
    <location>
        <begin position="13"/>
        <end position="178"/>
    </location>
</feature>
<proteinExistence type="inferred from homology"/>
<evidence type="ECO:0000256" key="1">
    <source>
        <dbReference type="ARBA" id="ARBA00006336"/>
    </source>
</evidence>
<keyword evidence="4" id="KW-0378">Hydrolase</keyword>
<dbReference type="GO" id="GO:0008936">
    <property type="term" value="F:nicotinamidase activity"/>
    <property type="evidence" value="ECO:0007669"/>
    <property type="project" value="UniProtKB-EC"/>
</dbReference>
<evidence type="ECO:0000256" key="7">
    <source>
        <dbReference type="ARBA" id="ARBA00043224"/>
    </source>
</evidence>
<reference evidence="9 10" key="1">
    <citation type="journal article" date="2016" name="Nat. Commun.">
        <title>Thousands of microbial genomes shed light on interconnected biogeochemical processes in an aquifer system.</title>
        <authorList>
            <person name="Anantharaman K."/>
            <person name="Brown C.T."/>
            <person name="Hug L.A."/>
            <person name="Sharon I."/>
            <person name="Castelle C.J."/>
            <person name="Probst A.J."/>
            <person name="Thomas B.C."/>
            <person name="Singh A."/>
            <person name="Wilkins M.J."/>
            <person name="Karaoz U."/>
            <person name="Brodie E.L."/>
            <person name="Williams K.H."/>
            <person name="Hubbard S.S."/>
            <person name="Banfield J.F."/>
        </authorList>
    </citation>
    <scope>NUCLEOTIDE SEQUENCE [LARGE SCALE GENOMIC DNA]</scope>
</reference>
<evidence type="ECO:0000256" key="3">
    <source>
        <dbReference type="ARBA" id="ARBA00022723"/>
    </source>
</evidence>
<name>A0A1G2PH41_9BACT</name>
<dbReference type="Gene3D" id="3.40.50.850">
    <property type="entry name" value="Isochorismatase-like"/>
    <property type="match status" value="1"/>
</dbReference>
<dbReference type="PANTHER" id="PTHR11080">
    <property type="entry name" value="PYRAZINAMIDASE/NICOTINAMIDASE"/>
    <property type="match status" value="1"/>
</dbReference>
<protein>
    <recommendedName>
        <fullName evidence="6">nicotinamidase</fullName>
        <ecNumber evidence="6">3.5.1.19</ecNumber>
    </recommendedName>
    <alternativeName>
        <fullName evidence="7">Nicotinamide deamidase</fullName>
    </alternativeName>
</protein>
<dbReference type="CDD" id="cd01011">
    <property type="entry name" value="nicotinamidase"/>
    <property type="match status" value="1"/>
</dbReference>
<dbReference type="EMBL" id="MHSS01000015">
    <property type="protein sequence ID" value="OHA47650.1"/>
    <property type="molecule type" value="Genomic_DNA"/>
</dbReference>
<accession>A0A1G2PH41</accession>
<evidence type="ECO:0000256" key="6">
    <source>
        <dbReference type="ARBA" id="ARBA00039017"/>
    </source>
</evidence>
<evidence type="ECO:0000313" key="10">
    <source>
        <dbReference type="Proteomes" id="UP000177629"/>
    </source>
</evidence>
<dbReference type="GO" id="GO:0046872">
    <property type="term" value="F:metal ion binding"/>
    <property type="evidence" value="ECO:0007669"/>
    <property type="project" value="UniProtKB-KW"/>
</dbReference>
<organism evidence="9 10">
    <name type="scientific">Candidatus Terrybacteria bacterium RIFCSPHIGHO2_01_FULL_48_17</name>
    <dbReference type="NCBI Taxonomy" id="1802362"/>
    <lineage>
        <taxon>Bacteria</taxon>
        <taxon>Candidatus Terryibacteriota</taxon>
    </lineage>
</organism>
<keyword evidence="2" id="KW-0662">Pyridine nucleotide biosynthesis</keyword>
<evidence type="ECO:0000256" key="5">
    <source>
        <dbReference type="ARBA" id="ARBA00037900"/>
    </source>
</evidence>
<dbReference type="EC" id="3.5.1.19" evidence="6"/>
<gene>
    <name evidence="9" type="ORF">A2806_03470</name>
</gene>
<dbReference type="InterPro" id="IPR036380">
    <property type="entry name" value="Isochorismatase-like_sf"/>
</dbReference>
<comment type="caution">
    <text evidence="9">The sequence shown here is derived from an EMBL/GenBank/DDBJ whole genome shotgun (WGS) entry which is preliminary data.</text>
</comment>
<evidence type="ECO:0000313" key="9">
    <source>
        <dbReference type="EMBL" id="OHA47650.1"/>
    </source>
</evidence>
<dbReference type="Proteomes" id="UP000177629">
    <property type="component" value="Unassembled WGS sequence"/>
</dbReference>
<keyword evidence="3" id="KW-0479">Metal-binding</keyword>
<evidence type="ECO:0000259" key="8">
    <source>
        <dbReference type="Pfam" id="PF00857"/>
    </source>
</evidence>
<dbReference type="InterPro" id="IPR052347">
    <property type="entry name" value="Isochorismatase_Nicotinamidase"/>
</dbReference>
<dbReference type="STRING" id="1802362.A2806_03470"/>
<evidence type="ECO:0000256" key="4">
    <source>
        <dbReference type="ARBA" id="ARBA00022801"/>
    </source>
</evidence>
<dbReference type="GO" id="GO:0019363">
    <property type="term" value="P:pyridine nucleotide biosynthetic process"/>
    <property type="evidence" value="ECO:0007669"/>
    <property type="project" value="UniProtKB-KW"/>
</dbReference>
<comment type="similarity">
    <text evidence="1">Belongs to the isochorismatase family.</text>
</comment>
<comment type="pathway">
    <text evidence="5">Cofactor biosynthesis; nicotinate biosynthesis; nicotinate from nicotinamide: step 1/1.</text>
</comment>